<dbReference type="Proteomes" id="UP001500618">
    <property type="component" value="Unassembled WGS sequence"/>
</dbReference>
<evidence type="ECO:0000313" key="2">
    <source>
        <dbReference type="Proteomes" id="UP001500618"/>
    </source>
</evidence>
<comment type="caution">
    <text evidence="1">The sequence shown here is derived from an EMBL/GenBank/DDBJ whole genome shotgun (WGS) entry which is preliminary data.</text>
</comment>
<gene>
    <name evidence="1" type="ORF">GCM10009765_58710</name>
</gene>
<dbReference type="EMBL" id="BAAANY010000023">
    <property type="protein sequence ID" value="GAA1701404.1"/>
    <property type="molecule type" value="Genomic_DNA"/>
</dbReference>
<dbReference type="RefSeq" id="WP_163571072.1">
    <property type="nucleotide sequence ID" value="NZ_BAAANY010000023.1"/>
</dbReference>
<keyword evidence="2" id="KW-1185">Reference proteome</keyword>
<accession>A0ABP4U9P4</accession>
<proteinExistence type="predicted"/>
<organism evidence="1 2">
    <name type="scientific">Fodinicola feengrottensis</name>
    <dbReference type="NCBI Taxonomy" id="435914"/>
    <lineage>
        <taxon>Bacteria</taxon>
        <taxon>Bacillati</taxon>
        <taxon>Actinomycetota</taxon>
        <taxon>Actinomycetes</taxon>
        <taxon>Mycobacteriales</taxon>
        <taxon>Fodinicola</taxon>
    </lineage>
</organism>
<reference evidence="2" key="1">
    <citation type="journal article" date="2019" name="Int. J. Syst. Evol. Microbiol.">
        <title>The Global Catalogue of Microorganisms (GCM) 10K type strain sequencing project: providing services to taxonomists for standard genome sequencing and annotation.</title>
        <authorList>
            <consortium name="The Broad Institute Genomics Platform"/>
            <consortium name="The Broad Institute Genome Sequencing Center for Infectious Disease"/>
            <person name="Wu L."/>
            <person name="Ma J."/>
        </authorList>
    </citation>
    <scope>NUCLEOTIDE SEQUENCE [LARGE SCALE GENOMIC DNA]</scope>
    <source>
        <strain evidence="2">JCM 14718</strain>
    </source>
</reference>
<name>A0ABP4U9P4_9ACTN</name>
<evidence type="ECO:0000313" key="1">
    <source>
        <dbReference type="EMBL" id="GAA1701404.1"/>
    </source>
</evidence>
<sequence length="68" mass="7714">MKKAQVYRNGPEHWAWEHHCPGRTHPATGFPYDNQEDAFYGAQLHMLAAHTGAMVPASWLRLPDVDIS</sequence>
<protein>
    <submittedName>
        <fullName evidence="1">Uncharacterized protein</fullName>
    </submittedName>
</protein>